<accession>A0A8H3IQ14</accession>
<feature type="compositionally biased region" description="Polar residues" evidence="1">
    <location>
        <begin position="16"/>
        <end position="31"/>
    </location>
</feature>
<feature type="compositionally biased region" description="Low complexity" evidence="1">
    <location>
        <begin position="32"/>
        <end position="42"/>
    </location>
</feature>
<organism evidence="2 3">
    <name type="scientific">Imshaugia aleurites</name>
    <dbReference type="NCBI Taxonomy" id="172621"/>
    <lineage>
        <taxon>Eukaryota</taxon>
        <taxon>Fungi</taxon>
        <taxon>Dikarya</taxon>
        <taxon>Ascomycota</taxon>
        <taxon>Pezizomycotina</taxon>
        <taxon>Lecanoromycetes</taxon>
        <taxon>OSLEUM clade</taxon>
        <taxon>Lecanoromycetidae</taxon>
        <taxon>Lecanorales</taxon>
        <taxon>Lecanorineae</taxon>
        <taxon>Parmeliaceae</taxon>
        <taxon>Imshaugia</taxon>
    </lineage>
</organism>
<dbReference type="EMBL" id="CAJPDT010000045">
    <property type="protein sequence ID" value="CAF9927203.1"/>
    <property type="molecule type" value="Genomic_DNA"/>
</dbReference>
<gene>
    <name evidence="2" type="ORF">IMSHALPRED_007155</name>
</gene>
<feature type="compositionally biased region" description="Gly residues" evidence="1">
    <location>
        <begin position="194"/>
        <end position="210"/>
    </location>
</feature>
<reference evidence="2" key="1">
    <citation type="submission" date="2021-03" db="EMBL/GenBank/DDBJ databases">
        <authorList>
            <person name="Tagirdzhanova G."/>
        </authorList>
    </citation>
    <scope>NUCLEOTIDE SEQUENCE</scope>
</reference>
<protein>
    <submittedName>
        <fullName evidence="2">Uncharacterized protein</fullName>
    </submittedName>
</protein>
<dbReference type="OrthoDB" id="5411650at2759"/>
<name>A0A8H3IQ14_9LECA</name>
<feature type="region of interest" description="Disordered" evidence="1">
    <location>
        <begin position="194"/>
        <end position="217"/>
    </location>
</feature>
<proteinExistence type="predicted"/>
<dbReference type="Proteomes" id="UP000664534">
    <property type="component" value="Unassembled WGS sequence"/>
</dbReference>
<feature type="region of interest" description="Disordered" evidence="1">
    <location>
        <begin position="1"/>
        <end position="94"/>
    </location>
</feature>
<sequence>MNLKSKAAAREADNVSIESSTAAAQHSKQPETTITQTYTALTIPKRQQTSPEPSNPAPQPGTPPPPILPPSPTSSPAPHAHPNLPGPTPHRSTCASPSYHALFTPWPFSAPSRGQTAMPGVVARLIDNLPTREERSVARRLWNRSLPVAANVGVIEFNRVEAGMFGERVAERYGEEWAGRVEGLKGRLNGGAGVVGGKGEGKGGEGGGVGGKEDLGKGDMKWVEVPEGTGKESETRTPNEIGAKATKPETRILDHVAEAAALVVKIEKEPETEAAESTIVRDKEAHEKPDDEATEAAVSLVSLSDTPTNNPTNDPESLAASNALSALWYLIDRFFSSGHEAASYFFVALEAAIRLEQTTVHALNIPAPPAFWTDAADWKVPKVGMALVLTLASSENNMFDAFARFSKSLGKPALSVEEMRKKNSASLRKAVLRAKDDALNKKRTTILGVDLRDLRYSQLCEQQGKGVEKHFATFARRFVLGVCPEGAKLWLVGGEWGETTTVWESNNKVGAAVGTWEEMDEFVRAFEGFAVPNVRHPFLPHIPLRLMGWLVANKVPQGKWTSKRFKWFRRCFAVDLKQFDLQIDDEEKKKRGMQKKDEGVKRLLIDIEAWVDIYKIEDVKREDVGKFSWL</sequence>
<feature type="compositionally biased region" description="Basic and acidic residues" evidence="1">
    <location>
        <begin position="279"/>
        <end position="291"/>
    </location>
</feature>
<keyword evidence="3" id="KW-1185">Reference proteome</keyword>
<dbReference type="AlphaFoldDB" id="A0A8H3IQ14"/>
<evidence type="ECO:0000313" key="3">
    <source>
        <dbReference type="Proteomes" id="UP000664534"/>
    </source>
</evidence>
<feature type="compositionally biased region" description="Pro residues" evidence="1">
    <location>
        <begin position="53"/>
        <end position="75"/>
    </location>
</feature>
<evidence type="ECO:0000256" key="1">
    <source>
        <dbReference type="SAM" id="MobiDB-lite"/>
    </source>
</evidence>
<feature type="region of interest" description="Disordered" evidence="1">
    <location>
        <begin position="272"/>
        <end position="296"/>
    </location>
</feature>
<evidence type="ECO:0000313" key="2">
    <source>
        <dbReference type="EMBL" id="CAF9927203.1"/>
    </source>
</evidence>
<comment type="caution">
    <text evidence="2">The sequence shown here is derived from an EMBL/GenBank/DDBJ whole genome shotgun (WGS) entry which is preliminary data.</text>
</comment>